<reference evidence="2" key="2">
    <citation type="submission" date="2025-09" db="UniProtKB">
        <authorList>
            <consortium name="Ensembl"/>
        </authorList>
    </citation>
    <scope>IDENTIFICATION</scope>
</reference>
<organism evidence="2 3">
    <name type="scientific">Eptatretus burgeri</name>
    <name type="common">Inshore hagfish</name>
    <dbReference type="NCBI Taxonomy" id="7764"/>
    <lineage>
        <taxon>Eukaryota</taxon>
        <taxon>Metazoa</taxon>
        <taxon>Chordata</taxon>
        <taxon>Craniata</taxon>
        <taxon>Vertebrata</taxon>
        <taxon>Cyclostomata</taxon>
        <taxon>Myxini</taxon>
        <taxon>Myxiniformes</taxon>
        <taxon>Myxinidae</taxon>
        <taxon>Eptatretinae</taxon>
        <taxon>Eptatretus</taxon>
    </lineage>
</organism>
<sequence length="164" mass="19134">METVGPLWRPLTGASRKRKKKKSCGPRIRSWASTNSPLTPMIEGRKVDFPPLPEPPNPDGQCPICRWNLKYKYDYTVSLYNLTIGKKNNRFSFSFEFVATVPKSSKDRVPKAKMLLNRYLTRWDPKSVKPIYKRGPRWRRKPLPVGDPLLKDNITYVLKLPFRN</sequence>
<dbReference type="Proteomes" id="UP000694388">
    <property type="component" value="Unplaced"/>
</dbReference>
<dbReference type="AlphaFoldDB" id="A0A8C4QG82"/>
<feature type="compositionally biased region" description="Basic residues" evidence="1">
    <location>
        <begin position="15"/>
        <end position="24"/>
    </location>
</feature>
<accession>A0A8C4QG82</accession>
<reference evidence="2" key="1">
    <citation type="submission" date="2025-08" db="UniProtKB">
        <authorList>
            <consortium name="Ensembl"/>
        </authorList>
    </citation>
    <scope>IDENTIFICATION</scope>
</reference>
<name>A0A8C4QG82_EPTBU</name>
<evidence type="ECO:0000313" key="2">
    <source>
        <dbReference type="Ensembl" id="ENSEBUP00000014337.1"/>
    </source>
</evidence>
<dbReference type="GeneTree" id="ENSGT00940000166259"/>
<proteinExistence type="predicted"/>
<protein>
    <submittedName>
        <fullName evidence="2">Uncharacterized protein</fullName>
    </submittedName>
</protein>
<evidence type="ECO:0000256" key="1">
    <source>
        <dbReference type="SAM" id="MobiDB-lite"/>
    </source>
</evidence>
<evidence type="ECO:0000313" key="3">
    <source>
        <dbReference type="Proteomes" id="UP000694388"/>
    </source>
</evidence>
<keyword evidence="3" id="KW-1185">Reference proteome</keyword>
<feature type="region of interest" description="Disordered" evidence="1">
    <location>
        <begin position="1"/>
        <end position="55"/>
    </location>
</feature>
<dbReference type="Ensembl" id="ENSEBUT00000014913.1">
    <property type="protein sequence ID" value="ENSEBUP00000014337.1"/>
    <property type="gene ID" value="ENSEBUG00000009032.1"/>
</dbReference>